<proteinExistence type="predicted"/>
<dbReference type="STRING" id="88036.D8SXD1"/>
<dbReference type="PANTHER" id="PTHR48045">
    <property type="entry name" value="UDP-GLYCOSYLTRANSFERASE 72B1"/>
    <property type="match status" value="1"/>
</dbReference>
<dbReference type="Gramene" id="EFJ10863">
    <property type="protein sequence ID" value="EFJ10863"/>
    <property type="gene ID" value="SELMODRAFT_127326"/>
</dbReference>
<dbReference type="InterPro" id="IPR002213">
    <property type="entry name" value="UDP_glucos_trans"/>
</dbReference>
<gene>
    <name evidence="2" type="ORF">SELMODRAFT_127326</name>
</gene>
<keyword evidence="3" id="KW-1185">Reference proteome</keyword>
<keyword evidence="1" id="KW-0808">Transferase</keyword>
<dbReference type="Proteomes" id="UP000001514">
    <property type="component" value="Unassembled WGS sequence"/>
</dbReference>
<dbReference type="Pfam" id="PF00201">
    <property type="entry name" value="UDPGT"/>
    <property type="match status" value="1"/>
</dbReference>
<dbReference type="InParanoid" id="D8SXD1"/>
<evidence type="ECO:0000313" key="2">
    <source>
        <dbReference type="EMBL" id="EFJ10863.1"/>
    </source>
</evidence>
<accession>D8SXD1</accession>
<dbReference type="SUPFAM" id="SSF53756">
    <property type="entry name" value="UDP-Glycosyltransferase/glycogen phosphorylase"/>
    <property type="match status" value="1"/>
</dbReference>
<reference evidence="2 3" key="1">
    <citation type="journal article" date="2011" name="Science">
        <title>The Selaginella genome identifies genetic changes associated with the evolution of vascular plants.</title>
        <authorList>
            <person name="Banks J.A."/>
            <person name="Nishiyama T."/>
            <person name="Hasebe M."/>
            <person name="Bowman J.L."/>
            <person name="Gribskov M."/>
            <person name="dePamphilis C."/>
            <person name="Albert V.A."/>
            <person name="Aono N."/>
            <person name="Aoyama T."/>
            <person name="Ambrose B.A."/>
            <person name="Ashton N.W."/>
            <person name="Axtell M.J."/>
            <person name="Barker E."/>
            <person name="Barker M.S."/>
            <person name="Bennetzen J.L."/>
            <person name="Bonawitz N.D."/>
            <person name="Chapple C."/>
            <person name="Cheng C."/>
            <person name="Correa L.G."/>
            <person name="Dacre M."/>
            <person name="DeBarry J."/>
            <person name="Dreyer I."/>
            <person name="Elias M."/>
            <person name="Engstrom E.M."/>
            <person name="Estelle M."/>
            <person name="Feng L."/>
            <person name="Finet C."/>
            <person name="Floyd S.K."/>
            <person name="Frommer W.B."/>
            <person name="Fujita T."/>
            <person name="Gramzow L."/>
            <person name="Gutensohn M."/>
            <person name="Harholt J."/>
            <person name="Hattori M."/>
            <person name="Heyl A."/>
            <person name="Hirai T."/>
            <person name="Hiwatashi Y."/>
            <person name="Ishikawa M."/>
            <person name="Iwata M."/>
            <person name="Karol K.G."/>
            <person name="Koehler B."/>
            <person name="Kolukisaoglu U."/>
            <person name="Kubo M."/>
            <person name="Kurata T."/>
            <person name="Lalonde S."/>
            <person name="Li K."/>
            <person name="Li Y."/>
            <person name="Litt A."/>
            <person name="Lyons E."/>
            <person name="Manning G."/>
            <person name="Maruyama T."/>
            <person name="Michael T.P."/>
            <person name="Mikami K."/>
            <person name="Miyazaki S."/>
            <person name="Morinaga S."/>
            <person name="Murata T."/>
            <person name="Mueller-Roeber B."/>
            <person name="Nelson D.R."/>
            <person name="Obara M."/>
            <person name="Oguri Y."/>
            <person name="Olmstead R.G."/>
            <person name="Onodera N."/>
            <person name="Petersen B.L."/>
            <person name="Pils B."/>
            <person name="Prigge M."/>
            <person name="Rensing S.A."/>
            <person name="Riano-Pachon D.M."/>
            <person name="Roberts A.W."/>
            <person name="Sato Y."/>
            <person name="Scheller H.V."/>
            <person name="Schulz B."/>
            <person name="Schulz C."/>
            <person name="Shakirov E.V."/>
            <person name="Shibagaki N."/>
            <person name="Shinohara N."/>
            <person name="Shippen D.E."/>
            <person name="Soerensen I."/>
            <person name="Sotooka R."/>
            <person name="Sugimoto N."/>
            <person name="Sugita M."/>
            <person name="Sumikawa N."/>
            <person name="Tanurdzic M."/>
            <person name="Theissen G."/>
            <person name="Ulvskov P."/>
            <person name="Wakazuki S."/>
            <person name="Weng J.K."/>
            <person name="Willats W.W."/>
            <person name="Wipf D."/>
            <person name="Wolf P.G."/>
            <person name="Yang L."/>
            <person name="Zimmer A.D."/>
            <person name="Zhu Q."/>
            <person name="Mitros T."/>
            <person name="Hellsten U."/>
            <person name="Loque D."/>
            <person name="Otillar R."/>
            <person name="Salamov A."/>
            <person name="Schmutz J."/>
            <person name="Shapiro H."/>
            <person name="Lindquist E."/>
            <person name="Lucas S."/>
            <person name="Rokhsar D."/>
            <person name="Grigoriev I.V."/>
        </authorList>
    </citation>
    <scope>NUCLEOTIDE SEQUENCE [LARGE SCALE GENOMIC DNA]</scope>
</reference>
<name>D8SXD1_SELML</name>
<sequence length="101" mass="11554">LRHSSVSAFLTHCGWNSTLESICAGVPMICWPCFFEQRLNCKDIVDVWKVGIRLDDRGRDGTRGDKFPARVEEVVCGMIRGELGLRTREKIWELRDGCRKA</sequence>
<dbReference type="KEGG" id="smo:SELMODRAFT_127326"/>
<dbReference type="AlphaFoldDB" id="D8SXD1"/>
<dbReference type="HOGENOM" id="CLU_001724_11_3_1"/>
<dbReference type="EMBL" id="GL377651">
    <property type="protein sequence ID" value="EFJ10863.1"/>
    <property type="molecule type" value="Genomic_DNA"/>
</dbReference>
<dbReference type="eggNOG" id="KOG1192">
    <property type="taxonomic scope" value="Eukaryota"/>
</dbReference>
<organism evidence="3">
    <name type="scientific">Selaginella moellendorffii</name>
    <name type="common">Spikemoss</name>
    <dbReference type="NCBI Taxonomy" id="88036"/>
    <lineage>
        <taxon>Eukaryota</taxon>
        <taxon>Viridiplantae</taxon>
        <taxon>Streptophyta</taxon>
        <taxon>Embryophyta</taxon>
        <taxon>Tracheophyta</taxon>
        <taxon>Lycopodiopsida</taxon>
        <taxon>Selaginellales</taxon>
        <taxon>Selaginellaceae</taxon>
        <taxon>Selaginella</taxon>
    </lineage>
</organism>
<evidence type="ECO:0000256" key="1">
    <source>
        <dbReference type="ARBA" id="ARBA00022679"/>
    </source>
</evidence>
<dbReference type="PANTHER" id="PTHR48045:SF31">
    <property type="entry name" value="UDP-GLYCOSYLTRANSFERASE 76B1-LIKE"/>
    <property type="match status" value="1"/>
</dbReference>
<protein>
    <submittedName>
        <fullName evidence="2">Uncharacterized protein</fullName>
    </submittedName>
</protein>
<dbReference type="GO" id="GO:0008194">
    <property type="term" value="F:UDP-glycosyltransferase activity"/>
    <property type="evidence" value="ECO:0007669"/>
    <property type="project" value="InterPro"/>
</dbReference>
<evidence type="ECO:0000313" key="3">
    <source>
        <dbReference type="Proteomes" id="UP000001514"/>
    </source>
</evidence>
<feature type="non-terminal residue" evidence="2">
    <location>
        <position position="1"/>
    </location>
</feature>
<dbReference type="Gene3D" id="3.40.50.2000">
    <property type="entry name" value="Glycogen Phosphorylase B"/>
    <property type="match status" value="1"/>
</dbReference>